<keyword evidence="1" id="KW-1185">Reference proteome</keyword>
<dbReference type="AlphaFoldDB" id="A0A915KH33"/>
<reference evidence="2" key="1">
    <citation type="submission" date="2022-11" db="UniProtKB">
        <authorList>
            <consortium name="WormBaseParasite"/>
        </authorList>
    </citation>
    <scope>IDENTIFICATION</scope>
</reference>
<evidence type="ECO:0000313" key="2">
    <source>
        <dbReference type="WBParaSite" id="nRc.2.0.1.t37695-RA"/>
    </source>
</evidence>
<name>A0A915KH33_ROMCU</name>
<accession>A0A915KH33</accession>
<evidence type="ECO:0000313" key="1">
    <source>
        <dbReference type="Proteomes" id="UP000887565"/>
    </source>
</evidence>
<dbReference type="Proteomes" id="UP000887565">
    <property type="component" value="Unplaced"/>
</dbReference>
<organism evidence="1 2">
    <name type="scientific">Romanomermis culicivorax</name>
    <name type="common">Nematode worm</name>
    <dbReference type="NCBI Taxonomy" id="13658"/>
    <lineage>
        <taxon>Eukaryota</taxon>
        <taxon>Metazoa</taxon>
        <taxon>Ecdysozoa</taxon>
        <taxon>Nematoda</taxon>
        <taxon>Enoplea</taxon>
        <taxon>Dorylaimia</taxon>
        <taxon>Mermithida</taxon>
        <taxon>Mermithoidea</taxon>
        <taxon>Mermithidae</taxon>
        <taxon>Romanomermis</taxon>
    </lineage>
</organism>
<sequence length="78" mass="8775">MILPPPSVERLREIINKATNVTTYSVPAIDNANKVKGPNRNTKSIKTTANHLYLDVVRPMKAESVKGVANERKERMMQ</sequence>
<dbReference type="WBParaSite" id="nRc.2.0.1.t37695-RA">
    <property type="protein sequence ID" value="nRc.2.0.1.t37695-RA"/>
    <property type="gene ID" value="nRc.2.0.1.g37695"/>
</dbReference>
<protein>
    <submittedName>
        <fullName evidence="2">Uncharacterized protein</fullName>
    </submittedName>
</protein>
<proteinExistence type="predicted"/>